<sequence length="25" mass="2862">MPLGAHQMHLYLHQRFGILVSKLAT</sequence>
<dbReference type="AlphaFoldDB" id="A0A0A9B5M8"/>
<protein>
    <submittedName>
        <fullName evidence="1">Uncharacterized protein</fullName>
    </submittedName>
</protein>
<dbReference type="EMBL" id="GBRH01240427">
    <property type="protein sequence ID" value="JAD57468.1"/>
    <property type="molecule type" value="Transcribed_RNA"/>
</dbReference>
<reference evidence="1" key="1">
    <citation type="submission" date="2014-09" db="EMBL/GenBank/DDBJ databases">
        <authorList>
            <person name="Magalhaes I.L.F."/>
            <person name="Oliveira U."/>
            <person name="Santos F.R."/>
            <person name="Vidigal T.H.D.A."/>
            <person name="Brescovit A.D."/>
            <person name="Santos A.J."/>
        </authorList>
    </citation>
    <scope>NUCLEOTIDE SEQUENCE</scope>
    <source>
        <tissue evidence="1">Shoot tissue taken approximately 20 cm above the soil surface</tissue>
    </source>
</reference>
<reference evidence="1" key="2">
    <citation type="journal article" date="2015" name="Data Brief">
        <title>Shoot transcriptome of the giant reed, Arundo donax.</title>
        <authorList>
            <person name="Barrero R.A."/>
            <person name="Guerrero F.D."/>
            <person name="Moolhuijzen P."/>
            <person name="Goolsby J.A."/>
            <person name="Tidwell J."/>
            <person name="Bellgard S.E."/>
            <person name="Bellgard M.I."/>
        </authorList>
    </citation>
    <scope>NUCLEOTIDE SEQUENCE</scope>
    <source>
        <tissue evidence="1">Shoot tissue taken approximately 20 cm above the soil surface</tissue>
    </source>
</reference>
<name>A0A0A9B5M8_ARUDO</name>
<accession>A0A0A9B5M8</accession>
<organism evidence="1">
    <name type="scientific">Arundo donax</name>
    <name type="common">Giant reed</name>
    <name type="synonym">Donax arundinaceus</name>
    <dbReference type="NCBI Taxonomy" id="35708"/>
    <lineage>
        <taxon>Eukaryota</taxon>
        <taxon>Viridiplantae</taxon>
        <taxon>Streptophyta</taxon>
        <taxon>Embryophyta</taxon>
        <taxon>Tracheophyta</taxon>
        <taxon>Spermatophyta</taxon>
        <taxon>Magnoliopsida</taxon>
        <taxon>Liliopsida</taxon>
        <taxon>Poales</taxon>
        <taxon>Poaceae</taxon>
        <taxon>PACMAD clade</taxon>
        <taxon>Arundinoideae</taxon>
        <taxon>Arundineae</taxon>
        <taxon>Arundo</taxon>
    </lineage>
</organism>
<proteinExistence type="predicted"/>
<evidence type="ECO:0000313" key="1">
    <source>
        <dbReference type="EMBL" id="JAD57468.1"/>
    </source>
</evidence>